<name>A0A5R8XXG0_9BACT</name>
<evidence type="ECO:0000256" key="7">
    <source>
        <dbReference type="SAM" id="Phobius"/>
    </source>
</evidence>
<feature type="signal peptide" evidence="8">
    <location>
        <begin position="1"/>
        <end position="21"/>
    </location>
</feature>
<proteinExistence type="predicted"/>
<keyword evidence="11" id="KW-1185">Reference proteome</keyword>
<keyword evidence="5 7" id="KW-0472">Membrane</keyword>
<dbReference type="Gene3D" id="2.30.30.40">
    <property type="entry name" value="SH3 Domains"/>
    <property type="match status" value="1"/>
</dbReference>
<evidence type="ECO:0000256" key="8">
    <source>
        <dbReference type="SAM" id="SignalP"/>
    </source>
</evidence>
<keyword evidence="6" id="KW-0175">Coiled coil</keyword>
<feature type="domain" description="SH3b" evidence="9">
    <location>
        <begin position="21"/>
        <end position="87"/>
    </location>
</feature>
<gene>
    <name evidence="10" type="ORF">FDK22_14855</name>
</gene>
<dbReference type="GO" id="GO:0016020">
    <property type="term" value="C:membrane"/>
    <property type="evidence" value="ECO:0007669"/>
    <property type="project" value="UniProtKB-SubCell"/>
</dbReference>
<organism evidence="10 11">
    <name type="scientific">Arcobacter arenosus</name>
    <dbReference type="NCBI Taxonomy" id="2576037"/>
    <lineage>
        <taxon>Bacteria</taxon>
        <taxon>Pseudomonadati</taxon>
        <taxon>Campylobacterota</taxon>
        <taxon>Epsilonproteobacteria</taxon>
        <taxon>Campylobacterales</taxon>
        <taxon>Arcobacteraceae</taxon>
        <taxon>Arcobacter</taxon>
    </lineage>
</organism>
<dbReference type="RefSeq" id="WP_138153773.1">
    <property type="nucleotide sequence ID" value="NZ_VANU01000008.1"/>
</dbReference>
<keyword evidence="4 7" id="KW-1133">Transmembrane helix</keyword>
<evidence type="ECO:0000256" key="3">
    <source>
        <dbReference type="ARBA" id="ARBA00022729"/>
    </source>
</evidence>
<keyword evidence="3 8" id="KW-0732">Signal</keyword>
<dbReference type="PIRSF" id="PIRSF006158">
    <property type="entry name" value="UCP006158_SH3"/>
    <property type="match status" value="1"/>
</dbReference>
<accession>A0A5R8XXG0</accession>
<dbReference type="OrthoDB" id="5297720at2"/>
<reference evidence="10 11" key="1">
    <citation type="submission" date="2019-05" db="EMBL/GenBank/DDBJ databases">
        <title>Arcobacter sp. nov., isolated from sea sediment.</title>
        <authorList>
            <person name="Kim W."/>
        </authorList>
    </citation>
    <scope>NUCLEOTIDE SEQUENCE [LARGE SCALE GENOMIC DNA]</scope>
    <source>
        <strain evidence="10 11">CAU 1517</strain>
    </source>
</reference>
<feature type="transmembrane region" description="Helical" evidence="7">
    <location>
        <begin position="160"/>
        <end position="182"/>
    </location>
</feature>
<sequence length="191" mass="21833">MIKKRFSILFTTVCLSTSAFAANYYVSDELFTYTHSGPGIKYKIVGIVNAGEKIKVVSTNENAEYTQIVDSKGRNVWMNSKYISNQPGLKEQLEELKISYSKMDKNKINLEKELATNIKQVQELKKLNSSLSKELKQVQQKNEKLNEKLDKEQNELLMRWFTYGGIVAGAGLIFGLILPFLIPSKKQKARW</sequence>
<dbReference type="SUPFAM" id="SSF90257">
    <property type="entry name" value="Myosin rod fragments"/>
    <property type="match status" value="1"/>
</dbReference>
<keyword evidence="2 7" id="KW-0812">Transmembrane</keyword>
<dbReference type="InterPro" id="IPR016476">
    <property type="entry name" value="SH3_dom_pro"/>
</dbReference>
<dbReference type="PROSITE" id="PS51781">
    <property type="entry name" value="SH3B"/>
    <property type="match status" value="1"/>
</dbReference>
<comment type="subcellular location">
    <subcellularLocation>
        <location evidence="1">Membrane</location>
        <topology evidence="1">Single-pass membrane protein</topology>
    </subcellularLocation>
</comment>
<evidence type="ECO:0000256" key="2">
    <source>
        <dbReference type="ARBA" id="ARBA00022692"/>
    </source>
</evidence>
<dbReference type="Pfam" id="PF08239">
    <property type="entry name" value="SH3_3"/>
    <property type="match status" value="1"/>
</dbReference>
<dbReference type="InterPro" id="IPR003646">
    <property type="entry name" value="SH3-like_bac-type"/>
</dbReference>
<evidence type="ECO:0000313" key="10">
    <source>
        <dbReference type="EMBL" id="TLP35526.1"/>
    </source>
</evidence>
<comment type="caution">
    <text evidence="10">The sequence shown here is derived from an EMBL/GenBank/DDBJ whole genome shotgun (WGS) entry which is preliminary data.</text>
</comment>
<protein>
    <submittedName>
        <fullName evidence="10">TIGR04211 family SH3 domain-containing protein</fullName>
    </submittedName>
</protein>
<evidence type="ECO:0000256" key="6">
    <source>
        <dbReference type="SAM" id="Coils"/>
    </source>
</evidence>
<dbReference type="EMBL" id="VANU01000008">
    <property type="protein sequence ID" value="TLP35526.1"/>
    <property type="molecule type" value="Genomic_DNA"/>
</dbReference>
<feature type="chain" id="PRO_5024310391" evidence="8">
    <location>
        <begin position="22"/>
        <end position="191"/>
    </location>
</feature>
<dbReference type="Proteomes" id="UP000308901">
    <property type="component" value="Unassembled WGS sequence"/>
</dbReference>
<evidence type="ECO:0000256" key="4">
    <source>
        <dbReference type="ARBA" id="ARBA00022989"/>
    </source>
</evidence>
<dbReference type="NCBIfam" id="TIGR04211">
    <property type="entry name" value="SH3_and_anchor"/>
    <property type="match status" value="1"/>
</dbReference>
<feature type="coiled-coil region" evidence="6">
    <location>
        <begin position="93"/>
        <end position="155"/>
    </location>
</feature>
<evidence type="ECO:0000256" key="1">
    <source>
        <dbReference type="ARBA" id="ARBA00004167"/>
    </source>
</evidence>
<evidence type="ECO:0000313" key="11">
    <source>
        <dbReference type="Proteomes" id="UP000308901"/>
    </source>
</evidence>
<dbReference type="SMART" id="SM00287">
    <property type="entry name" value="SH3b"/>
    <property type="match status" value="1"/>
</dbReference>
<evidence type="ECO:0000256" key="5">
    <source>
        <dbReference type="ARBA" id="ARBA00023136"/>
    </source>
</evidence>
<dbReference type="AlphaFoldDB" id="A0A5R8XXG0"/>
<evidence type="ECO:0000259" key="9">
    <source>
        <dbReference type="PROSITE" id="PS51781"/>
    </source>
</evidence>